<feature type="compositionally biased region" description="Low complexity" evidence="1">
    <location>
        <begin position="1"/>
        <end position="17"/>
    </location>
</feature>
<reference evidence="2" key="1">
    <citation type="submission" date="2019-11" db="EMBL/GenBank/DDBJ databases">
        <title>Bipolaris sorokiniana Genome sequencing.</title>
        <authorList>
            <person name="Wang H."/>
        </authorList>
    </citation>
    <scope>NUCLEOTIDE SEQUENCE</scope>
</reference>
<evidence type="ECO:0000256" key="1">
    <source>
        <dbReference type="SAM" id="MobiDB-lite"/>
    </source>
</evidence>
<evidence type="ECO:0000313" key="2">
    <source>
        <dbReference type="EMBL" id="KAF5850172.1"/>
    </source>
</evidence>
<protein>
    <submittedName>
        <fullName evidence="2">Uncharacterized protein</fullName>
    </submittedName>
</protein>
<comment type="caution">
    <text evidence="2">The sequence shown here is derived from an EMBL/GenBank/DDBJ whole genome shotgun (WGS) entry which is preliminary data.</text>
</comment>
<gene>
    <name evidence="2" type="ORF">GGP41_002410</name>
</gene>
<organism evidence="2 3">
    <name type="scientific">Cochliobolus sativus</name>
    <name type="common">Common root rot and spot blotch fungus</name>
    <name type="synonym">Bipolaris sorokiniana</name>
    <dbReference type="NCBI Taxonomy" id="45130"/>
    <lineage>
        <taxon>Eukaryota</taxon>
        <taxon>Fungi</taxon>
        <taxon>Dikarya</taxon>
        <taxon>Ascomycota</taxon>
        <taxon>Pezizomycotina</taxon>
        <taxon>Dothideomycetes</taxon>
        <taxon>Pleosporomycetidae</taxon>
        <taxon>Pleosporales</taxon>
        <taxon>Pleosporineae</taxon>
        <taxon>Pleosporaceae</taxon>
        <taxon>Bipolaris</taxon>
    </lineage>
</organism>
<proteinExistence type="predicted"/>
<evidence type="ECO:0000313" key="3">
    <source>
        <dbReference type="Proteomes" id="UP000624244"/>
    </source>
</evidence>
<sequence length="123" mass="12993">MLSSPSSPHTTTISPDSTAPPPLAASPTLDSLTPVLVCPQLVRHKASNCPGAYVRNPSASQLHSRFCALVLLHLSLVHAAAKSYLALHVLDLQTCFLHPLLLSPRTASPPSRKALSICMSSAH</sequence>
<dbReference type="EMBL" id="WNKQ01000007">
    <property type="protein sequence ID" value="KAF5850172.1"/>
    <property type="molecule type" value="Genomic_DNA"/>
</dbReference>
<dbReference type="AlphaFoldDB" id="A0A8H6DW68"/>
<dbReference type="Proteomes" id="UP000624244">
    <property type="component" value="Unassembled WGS sequence"/>
</dbReference>
<name>A0A8H6DW68_COCSA</name>
<accession>A0A8H6DW68</accession>
<feature type="region of interest" description="Disordered" evidence="1">
    <location>
        <begin position="1"/>
        <end position="26"/>
    </location>
</feature>